<dbReference type="SMART" id="SM00530">
    <property type="entry name" value="HTH_XRE"/>
    <property type="match status" value="1"/>
</dbReference>
<accession>A0A8J2XWJ9</accession>
<dbReference type="InterPro" id="IPR001387">
    <property type="entry name" value="Cro/C1-type_HTH"/>
</dbReference>
<dbReference type="RefSeq" id="WP_188394256.1">
    <property type="nucleotide sequence ID" value="NZ_BMCG01000001.1"/>
</dbReference>
<gene>
    <name evidence="3" type="ORF">GCM10007205_01380</name>
</gene>
<dbReference type="CDD" id="cd00093">
    <property type="entry name" value="HTH_XRE"/>
    <property type="match status" value="1"/>
</dbReference>
<sequence>MEKLCTSFGLTVRQLREARGWSQEVLAEKAHLNRSYVGDVERGNAVPSLVTLEKIAVAMGLKISDLLVHCEKLRGLQAVYNLNLAAIAC</sequence>
<dbReference type="Pfam" id="PF01381">
    <property type="entry name" value="HTH_3"/>
    <property type="match status" value="1"/>
</dbReference>
<dbReference type="PANTHER" id="PTHR46797:SF1">
    <property type="entry name" value="METHYLPHOSPHONATE SYNTHASE"/>
    <property type="match status" value="1"/>
</dbReference>
<protein>
    <recommendedName>
        <fullName evidence="2">HTH cro/C1-type domain-containing protein</fullName>
    </recommendedName>
</protein>
<reference evidence="3" key="2">
    <citation type="submission" date="2020-09" db="EMBL/GenBank/DDBJ databases">
        <authorList>
            <person name="Sun Q."/>
            <person name="Sedlacek I."/>
        </authorList>
    </citation>
    <scope>NUCLEOTIDE SEQUENCE</scope>
    <source>
        <strain evidence="3">CCM 7086</strain>
    </source>
</reference>
<organism evidence="3 4">
    <name type="scientific">Oxalicibacterium flavum</name>
    <dbReference type="NCBI Taxonomy" id="179467"/>
    <lineage>
        <taxon>Bacteria</taxon>
        <taxon>Pseudomonadati</taxon>
        <taxon>Pseudomonadota</taxon>
        <taxon>Betaproteobacteria</taxon>
        <taxon>Burkholderiales</taxon>
        <taxon>Oxalobacteraceae</taxon>
        <taxon>Oxalicibacterium</taxon>
    </lineage>
</organism>
<reference evidence="3" key="1">
    <citation type="journal article" date="2014" name="Int. J. Syst. Evol. Microbiol.">
        <title>Complete genome sequence of Corynebacterium casei LMG S-19264T (=DSM 44701T), isolated from a smear-ripened cheese.</title>
        <authorList>
            <consortium name="US DOE Joint Genome Institute (JGI-PGF)"/>
            <person name="Walter F."/>
            <person name="Albersmeier A."/>
            <person name="Kalinowski J."/>
            <person name="Ruckert C."/>
        </authorList>
    </citation>
    <scope>NUCLEOTIDE SEQUENCE</scope>
    <source>
        <strain evidence="3">CCM 7086</strain>
    </source>
</reference>
<dbReference type="GO" id="GO:0005829">
    <property type="term" value="C:cytosol"/>
    <property type="evidence" value="ECO:0007669"/>
    <property type="project" value="TreeGrafter"/>
</dbReference>
<name>A0A8J2XWJ9_9BURK</name>
<comment type="caution">
    <text evidence="3">The sequence shown here is derived from an EMBL/GenBank/DDBJ whole genome shotgun (WGS) entry which is preliminary data.</text>
</comment>
<evidence type="ECO:0000313" key="4">
    <source>
        <dbReference type="Proteomes" id="UP000620266"/>
    </source>
</evidence>
<evidence type="ECO:0000256" key="1">
    <source>
        <dbReference type="ARBA" id="ARBA00023125"/>
    </source>
</evidence>
<dbReference type="PROSITE" id="PS50943">
    <property type="entry name" value="HTH_CROC1"/>
    <property type="match status" value="1"/>
</dbReference>
<dbReference type="SUPFAM" id="SSF47413">
    <property type="entry name" value="lambda repressor-like DNA-binding domains"/>
    <property type="match status" value="1"/>
</dbReference>
<dbReference type="InterPro" id="IPR050807">
    <property type="entry name" value="TransReg_Diox_bact_type"/>
</dbReference>
<proteinExistence type="predicted"/>
<evidence type="ECO:0000259" key="2">
    <source>
        <dbReference type="PROSITE" id="PS50943"/>
    </source>
</evidence>
<dbReference type="GO" id="GO:0003700">
    <property type="term" value="F:DNA-binding transcription factor activity"/>
    <property type="evidence" value="ECO:0007669"/>
    <property type="project" value="TreeGrafter"/>
</dbReference>
<evidence type="ECO:0000313" key="3">
    <source>
        <dbReference type="EMBL" id="GGB95847.1"/>
    </source>
</evidence>
<dbReference type="Proteomes" id="UP000620266">
    <property type="component" value="Unassembled WGS sequence"/>
</dbReference>
<keyword evidence="4" id="KW-1185">Reference proteome</keyword>
<dbReference type="PANTHER" id="PTHR46797">
    <property type="entry name" value="HTH-TYPE TRANSCRIPTIONAL REGULATOR"/>
    <property type="match status" value="1"/>
</dbReference>
<dbReference type="EMBL" id="BMCG01000001">
    <property type="protein sequence ID" value="GGB95847.1"/>
    <property type="molecule type" value="Genomic_DNA"/>
</dbReference>
<dbReference type="InterPro" id="IPR010982">
    <property type="entry name" value="Lambda_DNA-bd_dom_sf"/>
</dbReference>
<dbReference type="Gene3D" id="1.10.260.40">
    <property type="entry name" value="lambda repressor-like DNA-binding domains"/>
    <property type="match status" value="1"/>
</dbReference>
<feature type="domain" description="HTH cro/C1-type" evidence="2">
    <location>
        <begin position="12"/>
        <end position="66"/>
    </location>
</feature>
<dbReference type="GO" id="GO:0003677">
    <property type="term" value="F:DNA binding"/>
    <property type="evidence" value="ECO:0007669"/>
    <property type="project" value="UniProtKB-KW"/>
</dbReference>
<keyword evidence="1" id="KW-0238">DNA-binding</keyword>
<dbReference type="AlphaFoldDB" id="A0A8J2XWJ9"/>